<feature type="region of interest" description="Disordered" evidence="1">
    <location>
        <begin position="304"/>
        <end position="441"/>
    </location>
</feature>
<feature type="compositionally biased region" description="Polar residues" evidence="1">
    <location>
        <begin position="706"/>
        <end position="721"/>
    </location>
</feature>
<dbReference type="Pfam" id="PF06741">
    <property type="entry name" value="LsmAD"/>
    <property type="match status" value="1"/>
</dbReference>
<evidence type="ECO:0000313" key="3">
    <source>
        <dbReference type="EMBL" id="OJJ49609.1"/>
    </source>
</evidence>
<dbReference type="SMART" id="SM01272">
    <property type="entry name" value="LsmAD"/>
    <property type="match status" value="1"/>
</dbReference>
<feature type="compositionally biased region" description="Low complexity" evidence="1">
    <location>
        <begin position="978"/>
        <end position="998"/>
    </location>
</feature>
<reference evidence="4" key="1">
    <citation type="journal article" date="2017" name="Genome Biol.">
        <title>Comparative genomics reveals high biological diversity and specific adaptations in the industrially and medically important fungal genus Aspergillus.</title>
        <authorList>
            <person name="de Vries R.P."/>
            <person name="Riley R."/>
            <person name="Wiebenga A."/>
            <person name="Aguilar-Osorio G."/>
            <person name="Amillis S."/>
            <person name="Uchima C.A."/>
            <person name="Anderluh G."/>
            <person name="Asadollahi M."/>
            <person name="Askin M."/>
            <person name="Barry K."/>
            <person name="Battaglia E."/>
            <person name="Bayram O."/>
            <person name="Benocci T."/>
            <person name="Braus-Stromeyer S.A."/>
            <person name="Caldana C."/>
            <person name="Canovas D."/>
            <person name="Cerqueira G.C."/>
            <person name="Chen F."/>
            <person name="Chen W."/>
            <person name="Choi C."/>
            <person name="Clum A."/>
            <person name="Dos Santos R.A."/>
            <person name="Damasio A.R."/>
            <person name="Diallinas G."/>
            <person name="Emri T."/>
            <person name="Fekete E."/>
            <person name="Flipphi M."/>
            <person name="Freyberg S."/>
            <person name="Gallo A."/>
            <person name="Gournas C."/>
            <person name="Habgood R."/>
            <person name="Hainaut M."/>
            <person name="Harispe M.L."/>
            <person name="Henrissat B."/>
            <person name="Hilden K.S."/>
            <person name="Hope R."/>
            <person name="Hossain A."/>
            <person name="Karabika E."/>
            <person name="Karaffa L."/>
            <person name="Karanyi Z."/>
            <person name="Krasevec N."/>
            <person name="Kuo A."/>
            <person name="Kusch H."/>
            <person name="LaButti K."/>
            <person name="Lagendijk E.L."/>
            <person name="Lapidus A."/>
            <person name="Levasseur A."/>
            <person name="Lindquist E."/>
            <person name="Lipzen A."/>
            <person name="Logrieco A.F."/>
            <person name="MacCabe A."/>
            <person name="Maekelae M.R."/>
            <person name="Malavazi I."/>
            <person name="Melin P."/>
            <person name="Meyer V."/>
            <person name="Mielnichuk N."/>
            <person name="Miskei M."/>
            <person name="Molnar A.P."/>
            <person name="Mule G."/>
            <person name="Ngan C.Y."/>
            <person name="Orejas M."/>
            <person name="Orosz E."/>
            <person name="Ouedraogo J.P."/>
            <person name="Overkamp K.M."/>
            <person name="Park H.-S."/>
            <person name="Perrone G."/>
            <person name="Piumi F."/>
            <person name="Punt P.J."/>
            <person name="Ram A.F."/>
            <person name="Ramon A."/>
            <person name="Rauscher S."/>
            <person name="Record E."/>
            <person name="Riano-Pachon D.M."/>
            <person name="Robert V."/>
            <person name="Roehrig J."/>
            <person name="Ruller R."/>
            <person name="Salamov A."/>
            <person name="Salih N.S."/>
            <person name="Samson R.A."/>
            <person name="Sandor E."/>
            <person name="Sanguinetti M."/>
            <person name="Schuetze T."/>
            <person name="Sepcic K."/>
            <person name="Shelest E."/>
            <person name="Sherlock G."/>
            <person name="Sophianopoulou V."/>
            <person name="Squina F.M."/>
            <person name="Sun H."/>
            <person name="Susca A."/>
            <person name="Todd R.B."/>
            <person name="Tsang A."/>
            <person name="Unkles S.E."/>
            <person name="van de Wiele N."/>
            <person name="van Rossen-Uffink D."/>
            <person name="Oliveira J.V."/>
            <person name="Vesth T.C."/>
            <person name="Visser J."/>
            <person name="Yu J.-H."/>
            <person name="Zhou M."/>
            <person name="Andersen M.R."/>
            <person name="Archer D.B."/>
            <person name="Baker S.E."/>
            <person name="Benoit I."/>
            <person name="Brakhage A.A."/>
            <person name="Braus G.H."/>
            <person name="Fischer R."/>
            <person name="Frisvad J.C."/>
            <person name="Goldman G.H."/>
            <person name="Houbraken J."/>
            <person name="Oakley B."/>
            <person name="Pocsi I."/>
            <person name="Scazzocchio C."/>
            <person name="Seiboth B."/>
            <person name="vanKuyk P.A."/>
            <person name="Wortman J."/>
            <person name="Dyer P.S."/>
            <person name="Grigoriev I.V."/>
        </authorList>
    </citation>
    <scope>NUCLEOTIDE SEQUENCE [LARGE SCALE GENOMIC DNA]</scope>
    <source>
        <strain evidence="4">CBS 506.65</strain>
    </source>
</reference>
<feature type="region of interest" description="Disordered" evidence="1">
    <location>
        <begin position="955"/>
        <end position="1005"/>
    </location>
</feature>
<evidence type="ECO:0000259" key="2">
    <source>
        <dbReference type="SMART" id="SM01272"/>
    </source>
</evidence>
<feature type="compositionally biased region" description="Polar residues" evidence="1">
    <location>
        <begin position="559"/>
        <end position="569"/>
    </location>
</feature>
<feature type="compositionally biased region" description="Low complexity" evidence="1">
    <location>
        <begin position="797"/>
        <end position="811"/>
    </location>
</feature>
<sequence length="1066" mass="114126">MASTFNSIPASGTAVGSSAQNSTAARPSLRPSASTRAPDGGRRQTGSPVDAGTRRSNSQKAWSQATNPITQKPSFSQHNGHMAHQRSTASPKLKESNTPDSHAHDRLLFLLTSFIGLNATVATKTGDIFTGIFSSASTEPNDSSFVLKMVQRPSQQDSARSNGVSAVATPFLGSAPDHSMSFDSKDIVDISVANVTTADVTVKESNGASAGFRTDTDISGNLAIRERTLKRWEPAADTNIDMSLESSSHATGGWDQFEANERLFGATSNYDENFYTTRIDRSDPTYKRKEAEAARIAREIETSDVDNAHVREERNLAPIGGTGHDEEDLYSGVRRDDAKFPPLASGQPNKYTPPARRQPAPAAAPTGPAGPVKSTPTTPMEQASDPSKGKGKSASELPQEKPQQPAAAQPTITVKPPVEAASKPAAAKIPPSTTTLPKRPAVENATANVETEVLDHFRQFANSEKLKMQERRRNQASYDRTVKLNELMKFSKSFKLATPVPKDLVPILAKDPHKQEEIIQRAQQQVDEKAPSKAVPVTADQKPAPRAPAPAPARYDSGTMPSLAQNDRQSFPRGRPVFPPTGPGGGRAPQQPMNSSRPGTGMLSHRLADNLQQRKGTGMASAPAPLPINDARPPTGPAGEQQSGVSSPTKLQTPPSAISTKFNVKAMEFKPNPAASSFTPGGGGSGTTAAATAAAAATTTAAASPQSVTRGRSVSRTTSPSAFFGAKKLRPMAERLSINENFNPIKRMKKESVEQADKDYSFNGGIPPPYKTLPTWDAPAANDGKSYLDIFKNTTATPSISPQNQPSSNTQVPPPHQLPFQYQQSNPNMPPSSGPPLGPHHLHPQHHASGPPHFDDHHRMQMSASTSQIFPSPRLQHSHVAYPSPMTHHAQLAFGQPVPQFYVNQSGPQPAHMRHYPGTPQFVSPPAAMGAPMMVQQPSSGPYMGVPQGMAPYGPQMQMYSPSPGHAYPQHGPPPQPHSGYPSPSRGAPMMMHQSSQPGQPPQPVMFMSPGQHGQAGYAAQQPGHKFLRFEPATHNRNPLSNLVLIRYNNTSLTTKVADRVMASTR</sequence>
<feature type="compositionally biased region" description="Polar residues" evidence="1">
    <location>
        <begin position="54"/>
        <end position="91"/>
    </location>
</feature>
<dbReference type="Proteomes" id="UP000184188">
    <property type="component" value="Unassembled WGS sequence"/>
</dbReference>
<feature type="compositionally biased region" description="Polar residues" evidence="1">
    <location>
        <begin position="1"/>
        <end position="35"/>
    </location>
</feature>
<feature type="region of interest" description="Disordered" evidence="1">
    <location>
        <begin position="795"/>
        <end position="867"/>
    </location>
</feature>
<protein>
    <recommendedName>
        <fullName evidence="2">LsmAD domain-containing protein</fullName>
    </recommendedName>
</protein>
<feature type="compositionally biased region" description="Basic and acidic residues" evidence="1">
    <location>
        <begin position="304"/>
        <end position="315"/>
    </location>
</feature>
<dbReference type="InterPro" id="IPR025852">
    <property type="entry name" value="SM_dom_ATX"/>
</dbReference>
<feature type="compositionally biased region" description="Low complexity" evidence="1">
    <location>
        <begin position="402"/>
        <end position="431"/>
    </location>
</feature>
<feature type="compositionally biased region" description="Polar residues" evidence="1">
    <location>
        <begin position="640"/>
        <end position="662"/>
    </location>
</feature>
<proteinExistence type="predicted"/>
<evidence type="ECO:0000256" key="1">
    <source>
        <dbReference type="SAM" id="MobiDB-lite"/>
    </source>
</evidence>
<dbReference type="GO" id="GO:0003729">
    <property type="term" value="F:mRNA binding"/>
    <property type="evidence" value="ECO:0007669"/>
    <property type="project" value="TreeGrafter"/>
</dbReference>
<dbReference type="VEuPathDB" id="FungiDB:ASPZODRAFT_128095"/>
<name>A0A1L9SQU5_9EURO</name>
<dbReference type="PANTHER" id="PTHR12854:SF7">
    <property type="entry name" value="ATAXIN-2 HOMOLOG"/>
    <property type="match status" value="1"/>
</dbReference>
<feature type="domain" description="LsmAD" evidence="2">
    <location>
        <begin position="264"/>
        <end position="336"/>
    </location>
</feature>
<evidence type="ECO:0000313" key="4">
    <source>
        <dbReference type="Proteomes" id="UP000184188"/>
    </source>
</evidence>
<dbReference type="Pfam" id="PF14438">
    <property type="entry name" value="SM-ATX"/>
    <property type="match status" value="1"/>
</dbReference>
<accession>A0A1L9SQU5</accession>
<dbReference type="InterPro" id="IPR045117">
    <property type="entry name" value="ATXN2-like"/>
</dbReference>
<dbReference type="PANTHER" id="PTHR12854">
    <property type="entry name" value="ATAXIN 2-RELATED"/>
    <property type="match status" value="1"/>
</dbReference>
<dbReference type="AlphaFoldDB" id="A0A1L9SQU5"/>
<feature type="region of interest" description="Disordered" evidence="1">
    <location>
        <begin position="1"/>
        <end position="100"/>
    </location>
</feature>
<dbReference type="STRING" id="1073090.A0A1L9SQU5"/>
<dbReference type="GO" id="GO:0010494">
    <property type="term" value="C:cytoplasmic stress granule"/>
    <property type="evidence" value="ECO:0007669"/>
    <property type="project" value="TreeGrafter"/>
</dbReference>
<dbReference type="InterPro" id="IPR009604">
    <property type="entry name" value="LsmAD_domain"/>
</dbReference>
<feature type="compositionally biased region" description="Pro residues" evidence="1">
    <location>
        <begin position="828"/>
        <end position="838"/>
    </location>
</feature>
<feature type="compositionally biased region" description="Polar residues" evidence="1">
    <location>
        <begin position="374"/>
        <end position="385"/>
    </location>
</feature>
<dbReference type="GeneID" id="34608390"/>
<dbReference type="GO" id="GO:0034063">
    <property type="term" value="P:stress granule assembly"/>
    <property type="evidence" value="ECO:0007669"/>
    <property type="project" value="TreeGrafter"/>
</dbReference>
<feature type="compositionally biased region" description="Low complexity" evidence="1">
    <location>
        <begin position="352"/>
        <end position="371"/>
    </location>
</feature>
<keyword evidence="4" id="KW-1185">Reference proteome</keyword>
<dbReference type="OrthoDB" id="2275718at2759"/>
<feature type="compositionally biased region" description="Low complexity" evidence="1">
    <location>
        <begin position="687"/>
        <end position="705"/>
    </location>
</feature>
<feature type="region of interest" description="Disordered" evidence="1">
    <location>
        <begin position="522"/>
        <end position="726"/>
    </location>
</feature>
<dbReference type="RefSeq" id="XP_022584119.1">
    <property type="nucleotide sequence ID" value="XM_022721925.1"/>
</dbReference>
<dbReference type="EMBL" id="KV878337">
    <property type="protein sequence ID" value="OJJ49609.1"/>
    <property type="molecule type" value="Genomic_DNA"/>
</dbReference>
<gene>
    <name evidence="3" type="ORF">ASPZODRAFT_128095</name>
</gene>
<organism evidence="3 4">
    <name type="scientific">Penicilliopsis zonata CBS 506.65</name>
    <dbReference type="NCBI Taxonomy" id="1073090"/>
    <lineage>
        <taxon>Eukaryota</taxon>
        <taxon>Fungi</taxon>
        <taxon>Dikarya</taxon>
        <taxon>Ascomycota</taxon>
        <taxon>Pezizomycotina</taxon>
        <taxon>Eurotiomycetes</taxon>
        <taxon>Eurotiomycetidae</taxon>
        <taxon>Eurotiales</taxon>
        <taxon>Aspergillaceae</taxon>
        <taxon>Penicilliopsis</taxon>
    </lineage>
</organism>